<dbReference type="Proteomes" id="UP000257109">
    <property type="component" value="Unassembled WGS sequence"/>
</dbReference>
<sequence>MMFMERQDKIYAKRVNRDKEGRVYKSEFGSSSDSSHYEGDHLMVRRLMSSLVNEDSDSQRENIFRSRCQVMGKLCSLFIDRGSSVNVASLSLVKKLSLPTLVHPRPYKLQWFSEKSELVMDRQVPLAFTLGKYSDEILFIVGPIEATHILVGNLDNLIGK</sequence>
<dbReference type="EMBL" id="QJKJ01000926">
    <property type="protein sequence ID" value="RDY10047.1"/>
    <property type="molecule type" value="Genomic_DNA"/>
</dbReference>
<dbReference type="PANTHER" id="PTHR35046:SF9">
    <property type="entry name" value="RNA-DIRECTED DNA POLYMERASE"/>
    <property type="match status" value="1"/>
</dbReference>
<protein>
    <submittedName>
        <fullName evidence="1">Uncharacterized protein</fullName>
    </submittedName>
</protein>
<keyword evidence="2" id="KW-1185">Reference proteome</keyword>
<dbReference type="InterPro" id="IPR021109">
    <property type="entry name" value="Peptidase_aspartic_dom_sf"/>
</dbReference>
<evidence type="ECO:0000313" key="1">
    <source>
        <dbReference type="EMBL" id="RDY10047.1"/>
    </source>
</evidence>
<proteinExistence type="predicted"/>
<name>A0A371I4S6_MUCPR</name>
<dbReference type="OrthoDB" id="1747743at2759"/>
<feature type="non-terminal residue" evidence="1">
    <location>
        <position position="1"/>
    </location>
</feature>
<accession>A0A371I4S6</accession>
<comment type="caution">
    <text evidence="1">The sequence shown here is derived from an EMBL/GenBank/DDBJ whole genome shotgun (WGS) entry which is preliminary data.</text>
</comment>
<organism evidence="1 2">
    <name type="scientific">Mucuna pruriens</name>
    <name type="common">Velvet bean</name>
    <name type="synonym">Dolichos pruriens</name>
    <dbReference type="NCBI Taxonomy" id="157652"/>
    <lineage>
        <taxon>Eukaryota</taxon>
        <taxon>Viridiplantae</taxon>
        <taxon>Streptophyta</taxon>
        <taxon>Embryophyta</taxon>
        <taxon>Tracheophyta</taxon>
        <taxon>Spermatophyta</taxon>
        <taxon>Magnoliopsida</taxon>
        <taxon>eudicotyledons</taxon>
        <taxon>Gunneridae</taxon>
        <taxon>Pentapetalae</taxon>
        <taxon>rosids</taxon>
        <taxon>fabids</taxon>
        <taxon>Fabales</taxon>
        <taxon>Fabaceae</taxon>
        <taxon>Papilionoideae</taxon>
        <taxon>50 kb inversion clade</taxon>
        <taxon>NPAAA clade</taxon>
        <taxon>indigoferoid/millettioid clade</taxon>
        <taxon>Phaseoleae</taxon>
        <taxon>Mucuna</taxon>
    </lineage>
</organism>
<evidence type="ECO:0000313" key="2">
    <source>
        <dbReference type="Proteomes" id="UP000257109"/>
    </source>
</evidence>
<dbReference type="AlphaFoldDB" id="A0A371I4S6"/>
<dbReference type="Gene3D" id="2.40.70.10">
    <property type="entry name" value="Acid Proteases"/>
    <property type="match status" value="1"/>
</dbReference>
<dbReference type="CDD" id="cd00303">
    <property type="entry name" value="retropepsin_like"/>
    <property type="match status" value="1"/>
</dbReference>
<reference evidence="1" key="1">
    <citation type="submission" date="2018-05" db="EMBL/GenBank/DDBJ databases">
        <title>Draft genome of Mucuna pruriens seed.</title>
        <authorList>
            <person name="Nnadi N.E."/>
            <person name="Vos R."/>
            <person name="Hasami M.H."/>
            <person name="Devisetty U.K."/>
            <person name="Aguiy J.C."/>
        </authorList>
    </citation>
    <scope>NUCLEOTIDE SEQUENCE [LARGE SCALE GENOMIC DNA]</scope>
    <source>
        <strain evidence="1">JCA_2017</strain>
    </source>
</reference>
<dbReference type="PANTHER" id="PTHR35046">
    <property type="entry name" value="ZINC KNUCKLE (CCHC-TYPE) FAMILY PROTEIN"/>
    <property type="match status" value="1"/>
</dbReference>
<gene>
    <name evidence="1" type="ORF">CR513_05499</name>
</gene>